<feature type="compositionally biased region" description="Basic and acidic residues" evidence="1">
    <location>
        <begin position="331"/>
        <end position="342"/>
    </location>
</feature>
<feature type="compositionally biased region" description="Polar residues" evidence="1">
    <location>
        <begin position="413"/>
        <end position="423"/>
    </location>
</feature>
<evidence type="ECO:0000259" key="2">
    <source>
        <dbReference type="Pfam" id="PF22883"/>
    </source>
</evidence>
<reference evidence="3 4" key="1">
    <citation type="journal article" date="2023" name="bioRxiv">
        <title>Conserved and derived expression patterns and positive selection on dental genes reveal complex evolutionary context of ever-growing rodent molars.</title>
        <authorList>
            <person name="Calamari Z.T."/>
            <person name="Song A."/>
            <person name="Cohen E."/>
            <person name="Akter M."/>
            <person name="Roy R.D."/>
            <person name="Hallikas O."/>
            <person name="Christensen M.M."/>
            <person name="Li P."/>
            <person name="Marangoni P."/>
            <person name="Jernvall J."/>
            <person name="Klein O.D."/>
        </authorList>
    </citation>
    <scope>NUCLEOTIDE SEQUENCE [LARGE SCALE GENOMIC DNA]</scope>
    <source>
        <strain evidence="3">V071</strain>
    </source>
</reference>
<proteinExistence type="predicted"/>
<evidence type="ECO:0000313" key="3">
    <source>
        <dbReference type="EMBL" id="KAK7815298.1"/>
    </source>
</evidence>
<dbReference type="InterPro" id="IPR054132">
    <property type="entry name" value="Consortin_N"/>
</dbReference>
<evidence type="ECO:0000256" key="1">
    <source>
        <dbReference type="SAM" id="MobiDB-lite"/>
    </source>
</evidence>
<dbReference type="Pfam" id="PF22883">
    <property type="entry name" value="Consortin_N"/>
    <property type="match status" value="1"/>
</dbReference>
<sequence>MQSFPSCPVGAAVPLMQTVNAELQAVGEEAAGVNANEPPKAPAPALQPLFSLIRGEVEQMDSRALPLFLHQVRPHPVFSASPALLPVSGGIEKLTSPPTVDPNAWPVESLASSGRLRTAGLGEGKFEGDSCIPGGQLVAETYFQEEDYEKAMKFIQLERLYHEQLLANLSAIQEQWGEYRLTWNSELAAIKQLSRNPLLSKHKIAPVEKSLERKCLTRSAVSEEPKERGTTAKEPEIEAGPAMEPSGGQHEEQPQESSPSSHQMDWQAASPDLPVTAGKDHTEREEEPPLCSNDASLELHTPSPETARSRSGPDAAENASEDDGVLQAPPTEDHPDVAEDPKVSSPSESVTEPQLFASGDTLPPVLISESKYSQTHRKELCLPVQGVFEALPREQLQSGELDESRRPAVDGKSPQSQTDSEPGSENALCGKSEASDVSAPRPEVCMAPEEGRDKEDQVSKETEDYLHSLLEGCLKDAEESLSYEDTQDDDSDLLQDLSPEEASYSLQESLPPDESSLSLDDLAKKIEIAEVRQEGSSS</sequence>
<feature type="domain" description="Consortin N-terminal" evidence="2">
    <location>
        <begin position="138"/>
        <end position="178"/>
    </location>
</feature>
<protein>
    <recommendedName>
        <fullName evidence="2">Consortin N-terminal domain-containing protein</fullName>
    </recommendedName>
</protein>
<feature type="compositionally biased region" description="Acidic residues" evidence="1">
    <location>
        <begin position="479"/>
        <end position="493"/>
    </location>
</feature>
<organism evidence="3 4">
    <name type="scientific">Myodes glareolus</name>
    <name type="common">Bank vole</name>
    <name type="synonym">Clethrionomys glareolus</name>
    <dbReference type="NCBI Taxonomy" id="447135"/>
    <lineage>
        <taxon>Eukaryota</taxon>
        <taxon>Metazoa</taxon>
        <taxon>Chordata</taxon>
        <taxon>Craniata</taxon>
        <taxon>Vertebrata</taxon>
        <taxon>Euteleostomi</taxon>
        <taxon>Mammalia</taxon>
        <taxon>Eutheria</taxon>
        <taxon>Euarchontoglires</taxon>
        <taxon>Glires</taxon>
        <taxon>Rodentia</taxon>
        <taxon>Myomorpha</taxon>
        <taxon>Muroidea</taxon>
        <taxon>Cricetidae</taxon>
        <taxon>Arvicolinae</taxon>
        <taxon>Myodes</taxon>
    </lineage>
</organism>
<dbReference type="GO" id="GO:0042998">
    <property type="term" value="P:positive regulation of Golgi to plasma membrane protein transport"/>
    <property type="evidence" value="ECO:0007669"/>
    <property type="project" value="TreeGrafter"/>
</dbReference>
<dbReference type="AlphaFoldDB" id="A0AAW0ILM5"/>
<comment type="caution">
    <text evidence="3">The sequence shown here is derived from an EMBL/GenBank/DDBJ whole genome shotgun (WGS) entry which is preliminary data.</text>
</comment>
<feature type="region of interest" description="Disordered" evidence="1">
    <location>
        <begin position="477"/>
        <end position="518"/>
    </location>
</feature>
<gene>
    <name evidence="3" type="ORF">U0070_019142</name>
</gene>
<feature type="region of interest" description="Disordered" evidence="1">
    <location>
        <begin position="216"/>
        <end position="364"/>
    </location>
</feature>
<feature type="region of interest" description="Disordered" evidence="1">
    <location>
        <begin position="393"/>
        <end position="464"/>
    </location>
</feature>
<feature type="compositionally biased region" description="Low complexity" evidence="1">
    <location>
        <begin position="505"/>
        <end position="518"/>
    </location>
</feature>
<feature type="compositionally biased region" description="Basic and acidic residues" evidence="1">
    <location>
        <begin position="449"/>
        <end position="464"/>
    </location>
</feature>
<name>A0AAW0ILM5_MYOGA</name>
<dbReference type="PANTHER" id="PTHR28581">
    <property type="entry name" value="CONSORTIN"/>
    <property type="match status" value="1"/>
</dbReference>
<dbReference type="GO" id="GO:0030133">
    <property type="term" value="C:transport vesicle"/>
    <property type="evidence" value="ECO:0007669"/>
    <property type="project" value="TreeGrafter"/>
</dbReference>
<dbReference type="GO" id="GO:0005802">
    <property type="term" value="C:trans-Golgi network"/>
    <property type="evidence" value="ECO:0007669"/>
    <property type="project" value="InterPro"/>
</dbReference>
<dbReference type="GO" id="GO:0071253">
    <property type="term" value="F:connexin binding"/>
    <property type="evidence" value="ECO:0007669"/>
    <property type="project" value="InterPro"/>
</dbReference>
<dbReference type="Proteomes" id="UP001488838">
    <property type="component" value="Unassembled WGS sequence"/>
</dbReference>
<dbReference type="GO" id="GO:0005886">
    <property type="term" value="C:plasma membrane"/>
    <property type="evidence" value="ECO:0007669"/>
    <property type="project" value="TreeGrafter"/>
</dbReference>
<dbReference type="PANTHER" id="PTHR28581:SF1">
    <property type="entry name" value="CONSORTIN"/>
    <property type="match status" value="1"/>
</dbReference>
<accession>A0AAW0ILM5</accession>
<keyword evidence="4" id="KW-1185">Reference proteome</keyword>
<dbReference type="EMBL" id="JBBHLL010000114">
    <property type="protein sequence ID" value="KAK7815298.1"/>
    <property type="molecule type" value="Genomic_DNA"/>
</dbReference>
<feature type="compositionally biased region" description="Basic and acidic residues" evidence="1">
    <location>
        <begin position="216"/>
        <end position="236"/>
    </location>
</feature>
<dbReference type="InterPro" id="IPR042318">
    <property type="entry name" value="Consortin"/>
</dbReference>
<evidence type="ECO:0000313" key="4">
    <source>
        <dbReference type="Proteomes" id="UP001488838"/>
    </source>
</evidence>